<dbReference type="Gene3D" id="3.10.180.10">
    <property type="entry name" value="2,3-Dihydroxybiphenyl 1,2-Dioxygenase, domain 1"/>
    <property type="match status" value="1"/>
</dbReference>
<dbReference type="EMBL" id="CP015378">
    <property type="protein sequence ID" value="ANC77134.1"/>
    <property type="molecule type" value="Genomic_DNA"/>
</dbReference>
<protein>
    <recommendedName>
        <fullName evidence="1">VOC domain-containing protein</fullName>
    </recommendedName>
</protein>
<gene>
    <name evidence="2" type="ORF">ABE65_010115</name>
</gene>
<dbReference type="InterPro" id="IPR037523">
    <property type="entry name" value="VOC_core"/>
</dbReference>
<name>A0A160IM07_9BACL</name>
<evidence type="ECO:0000313" key="2">
    <source>
        <dbReference type="EMBL" id="ANC77134.1"/>
    </source>
</evidence>
<evidence type="ECO:0000259" key="1">
    <source>
        <dbReference type="PROSITE" id="PS51819"/>
    </source>
</evidence>
<dbReference type="AlphaFoldDB" id="A0A160IM07"/>
<dbReference type="Proteomes" id="UP000076623">
    <property type="component" value="Chromosome"/>
</dbReference>
<dbReference type="Pfam" id="PF00903">
    <property type="entry name" value="Glyoxalase"/>
    <property type="match status" value="1"/>
</dbReference>
<sequence>MKLVFHSQPVKDMKSAVAFYRDILGMEEAWREGNHTVAFKANTDTQILLEDDEVEREFGPGSVFLVDNVDAYFTSNQEALNFVKEPCDIPPGRYAIFTDDSGNPIRIIDMSKQ</sequence>
<proteinExistence type="predicted"/>
<dbReference type="PROSITE" id="PS51819">
    <property type="entry name" value="VOC"/>
    <property type="match status" value="1"/>
</dbReference>
<dbReference type="RefSeq" id="WP_066394318.1">
    <property type="nucleotide sequence ID" value="NZ_CP015378.1"/>
</dbReference>
<keyword evidence="3" id="KW-1185">Reference proteome</keyword>
<feature type="domain" description="VOC" evidence="1">
    <location>
        <begin position="2"/>
        <end position="110"/>
    </location>
</feature>
<dbReference type="InterPro" id="IPR029068">
    <property type="entry name" value="Glyas_Bleomycin-R_OHBP_Dase"/>
</dbReference>
<organism evidence="2 3">
    <name type="scientific">Fictibacillus phosphorivorans</name>
    <dbReference type="NCBI Taxonomy" id="1221500"/>
    <lineage>
        <taxon>Bacteria</taxon>
        <taxon>Bacillati</taxon>
        <taxon>Bacillota</taxon>
        <taxon>Bacilli</taxon>
        <taxon>Bacillales</taxon>
        <taxon>Fictibacillaceae</taxon>
        <taxon>Fictibacillus</taxon>
    </lineage>
</organism>
<accession>A0A160IM07</accession>
<reference evidence="2 3" key="1">
    <citation type="submission" date="2016-04" db="EMBL/GenBank/DDBJ databases">
        <title>Complete genome sequence of Fictibacillus phosphorivorans G25-29, a strain toxic to nematodes.</title>
        <authorList>
            <person name="Zheng Z."/>
        </authorList>
    </citation>
    <scope>NUCLEOTIDE SEQUENCE [LARGE SCALE GENOMIC DNA]</scope>
    <source>
        <strain evidence="2 3">G25-29</strain>
    </source>
</reference>
<dbReference type="KEGG" id="fpn:ABE65_010115"/>
<dbReference type="InterPro" id="IPR004360">
    <property type="entry name" value="Glyas_Fos-R_dOase_dom"/>
</dbReference>
<dbReference type="SUPFAM" id="SSF54593">
    <property type="entry name" value="Glyoxalase/Bleomycin resistance protein/Dihydroxybiphenyl dioxygenase"/>
    <property type="match status" value="1"/>
</dbReference>
<evidence type="ECO:0000313" key="3">
    <source>
        <dbReference type="Proteomes" id="UP000076623"/>
    </source>
</evidence>